<feature type="non-terminal residue" evidence="1">
    <location>
        <position position="196"/>
    </location>
</feature>
<protein>
    <recommendedName>
        <fullName evidence="3">Helitron helicase-like domain-containing protein</fullName>
    </recommendedName>
</protein>
<dbReference type="PANTHER" id="PTHR45786:SF74">
    <property type="entry name" value="ATP-DEPENDENT DNA HELICASE"/>
    <property type="match status" value="1"/>
</dbReference>
<gene>
    <name evidence="1" type="ORF">CPB83DRAFT_745206</name>
</gene>
<evidence type="ECO:0000313" key="1">
    <source>
        <dbReference type="EMBL" id="KAF9530831.1"/>
    </source>
</evidence>
<accession>A0A9P6EJF8</accession>
<comment type="caution">
    <text evidence="1">The sequence shown here is derived from an EMBL/GenBank/DDBJ whole genome shotgun (WGS) entry which is preliminary data.</text>
</comment>
<dbReference type="Proteomes" id="UP000807306">
    <property type="component" value="Unassembled WGS sequence"/>
</dbReference>
<feature type="non-terminal residue" evidence="1">
    <location>
        <position position="1"/>
    </location>
</feature>
<dbReference type="AlphaFoldDB" id="A0A9P6EJF8"/>
<evidence type="ECO:0008006" key="3">
    <source>
        <dbReference type="Google" id="ProtNLM"/>
    </source>
</evidence>
<organism evidence="1 2">
    <name type="scientific">Crepidotus variabilis</name>
    <dbReference type="NCBI Taxonomy" id="179855"/>
    <lineage>
        <taxon>Eukaryota</taxon>
        <taxon>Fungi</taxon>
        <taxon>Dikarya</taxon>
        <taxon>Basidiomycota</taxon>
        <taxon>Agaricomycotina</taxon>
        <taxon>Agaricomycetes</taxon>
        <taxon>Agaricomycetidae</taxon>
        <taxon>Agaricales</taxon>
        <taxon>Agaricineae</taxon>
        <taxon>Crepidotaceae</taxon>
        <taxon>Crepidotus</taxon>
    </lineage>
</organism>
<proteinExistence type="predicted"/>
<reference evidence="1" key="1">
    <citation type="submission" date="2020-11" db="EMBL/GenBank/DDBJ databases">
        <authorList>
            <consortium name="DOE Joint Genome Institute"/>
            <person name="Ahrendt S."/>
            <person name="Riley R."/>
            <person name="Andreopoulos W."/>
            <person name="Labutti K."/>
            <person name="Pangilinan J."/>
            <person name="Ruiz-Duenas F.J."/>
            <person name="Barrasa J.M."/>
            <person name="Sanchez-Garcia M."/>
            <person name="Camarero S."/>
            <person name="Miyauchi S."/>
            <person name="Serrano A."/>
            <person name="Linde D."/>
            <person name="Babiker R."/>
            <person name="Drula E."/>
            <person name="Ayuso-Fernandez I."/>
            <person name="Pacheco R."/>
            <person name="Padilla G."/>
            <person name="Ferreira P."/>
            <person name="Barriuso J."/>
            <person name="Kellner H."/>
            <person name="Castanera R."/>
            <person name="Alfaro M."/>
            <person name="Ramirez L."/>
            <person name="Pisabarro A.G."/>
            <person name="Kuo A."/>
            <person name="Tritt A."/>
            <person name="Lipzen A."/>
            <person name="He G."/>
            <person name="Yan M."/>
            <person name="Ng V."/>
            <person name="Cullen D."/>
            <person name="Martin F."/>
            <person name="Rosso M.-N."/>
            <person name="Henrissat B."/>
            <person name="Hibbett D."/>
            <person name="Martinez A.T."/>
            <person name="Grigoriev I.V."/>
        </authorList>
    </citation>
    <scope>NUCLEOTIDE SEQUENCE</scope>
    <source>
        <strain evidence="1">CBS 506.95</strain>
    </source>
</reference>
<dbReference type="EMBL" id="MU157838">
    <property type="protein sequence ID" value="KAF9530831.1"/>
    <property type="molecule type" value="Genomic_DNA"/>
</dbReference>
<keyword evidence="2" id="KW-1185">Reference proteome</keyword>
<dbReference type="PANTHER" id="PTHR45786">
    <property type="entry name" value="DNA BINDING PROTEIN-LIKE"/>
    <property type="match status" value="1"/>
</dbReference>
<dbReference type="OrthoDB" id="2272314at2759"/>
<sequence length="196" mass="22019">RRRADIYAIAPARQPFDPAWPTHNLGRMDVSCRHCGAMHWMDERLTSSTNANPQFGKCCLSGKVSLARLHNPPNELDSLLRGDDPESKSFRDNIRRYNNALAMTSLGCTVDHSVNQGQGPYIFKVQGRLSHLSGSLLPEPDVDPVYAQLYIYDPADALQARLANPINRDLSRGTMQKLQDMLFRLHPGAEMYKNAL</sequence>
<evidence type="ECO:0000313" key="2">
    <source>
        <dbReference type="Proteomes" id="UP000807306"/>
    </source>
</evidence>
<name>A0A9P6EJF8_9AGAR</name>